<name>A0A4U0U7V4_9PEZI</name>
<gene>
    <name evidence="2" type="ORF">B0A50_02442</name>
</gene>
<comment type="caution">
    <text evidence="2">The sequence shown here is derived from an EMBL/GenBank/DDBJ whole genome shotgun (WGS) entry which is preliminary data.</text>
</comment>
<dbReference type="EMBL" id="NAJL01000010">
    <property type="protein sequence ID" value="TKA30722.1"/>
    <property type="molecule type" value="Genomic_DNA"/>
</dbReference>
<evidence type="ECO:0000256" key="1">
    <source>
        <dbReference type="SAM" id="MobiDB-lite"/>
    </source>
</evidence>
<evidence type="ECO:0000313" key="3">
    <source>
        <dbReference type="Proteomes" id="UP000308549"/>
    </source>
</evidence>
<accession>A0A4U0U7V4</accession>
<dbReference type="OrthoDB" id="194443at2759"/>
<organism evidence="2 3">
    <name type="scientific">Salinomyces thailandicus</name>
    <dbReference type="NCBI Taxonomy" id="706561"/>
    <lineage>
        <taxon>Eukaryota</taxon>
        <taxon>Fungi</taxon>
        <taxon>Dikarya</taxon>
        <taxon>Ascomycota</taxon>
        <taxon>Pezizomycotina</taxon>
        <taxon>Dothideomycetes</taxon>
        <taxon>Dothideomycetidae</taxon>
        <taxon>Mycosphaerellales</taxon>
        <taxon>Teratosphaeriaceae</taxon>
        <taxon>Salinomyces</taxon>
    </lineage>
</organism>
<dbReference type="AlphaFoldDB" id="A0A4U0U7V4"/>
<dbReference type="Proteomes" id="UP000308549">
    <property type="component" value="Unassembled WGS sequence"/>
</dbReference>
<reference evidence="2 3" key="1">
    <citation type="submission" date="2017-03" db="EMBL/GenBank/DDBJ databases">
        <title>Genomes of endolithic fungi from Antarctica.</title>
        <authorList>
            <person name="Coleine C."/>
            <person name="Masonjones S."/>
            <person name="Stajich J.E."/>
        </authorList>
    </citation>
    <scope>NUCLEOTIDE SEQUENCE [LARGE SCALE GENOMIC DNA]</scope>
    <source>
        <strain evidence="2 3">CCFEE 6315</strain>
    </source>
</reference>
<evidence type="ECO:0008006" key="4">
    <source>
        <dbReference type="Google" id="ProtNLM"/>
    </source>
</evidence>
<proteinExistence type="predicted"/>
<feature type="compositionally biased region" description="Low complexity" evidence="1">
    <location>
        <begin position="13"/>
        <end position="25"/>
    </location>
</feature>
<feature type="region of interest" description="Disordered" evidence="1">
    <location>
        <begin position="1"/>
        <end position="60"/>
    </location>
</feature>
<keyword evidence="3" id="KW-1185">Reference proteome</keyword>
<evidence type="ECO:0000313" key="2">
    <source>
        <dbReference type="EMBL" id="TKA30722.1"/>
    </source>
</evidence>
<protein>
    <recommendedName>
        <fullName evidence="4">BTB domain-containing protein</fullName>
    </recommendedName>
</protein>
<sequence length="275" mass="30734">MSTNLHVPAIRTGSMRKSGSSSSLRHSVEQENELAPVTRSRRNSDSHVPAAPRALDRPPSQHVKDTTLLYAGRAHKALVFDTAQLKAKVPYFKKLLTETPDPSPEQTTFEDADEASLALFHSWVGGKALHGPTDWHSIGHYLGLYALAWKFGCEDLENRVVDLIRAHYAKEQMTAPPYRLEYIHTYAPHSLMESFLFTTAAFRCMTSREEPAISAVMKSTMARDSEMAAEFADALVRVHRAEGKDARHGPSCPAWHVHQVTKMCAPEMEEAWAPE</sequence>